<evidence type="ECO:0000313" key="3">
    <source>
        <dbReference type="Proteomes" id="UP001183585"/>
    </source>
</evidence>
<dbReference type="Proteomes" id="UP001183585">
    <property type="component" value="Unassembled WGS sequence"/>
</dbReference>
<accession>A0ABU2CV02</accession>
<evidence type="ECO:0008006" key="4">
    <source>
        <dbReference type="Google" id="ProtNLM"/>
    </source>
</evidence>
<keyword evidence="3" id="KW-1185">Reference proteome</keyword>
<dbReference type="RefSeq" id="WP_274997338.1">
    <property type="nucleotide sequence ID" value="NZ_JAJQQP010000015.1"/>
</dbReference>
<feature type="transmembrane region" description="Helical" evidence="1">
    <location>
        <begin position="165"/>
        <end position="185"/>
    </location>
</feature>
<keyword evidence="1" id="KW-0472">Membrane</keyword>
<gene>
    <name evidence="2" type="ORF">J2S48_004653</name>
</gene>
<name>A0ABU2CV02_9MICO</name>
<sequence>MSDDSVGTRGATGGTPSTAAIAVAGFLILIVSEALIGQLVQTAVLRWLPQLLAAIILLATVWLYWRGGRFNRNELTKAARWERIAARSGSALLTLVYLALTISVQTSGFWPTLATAASLSGGAALALREVLSPRPAIGTTVVALAILLFGVAALQVGFAAFQFEWVLGISLLILAATFLLLAMRLLNGRSALSGYALILGGLSCFSFGMTELFSGSTLSTGIFLFGLAIIGLGIAVMRDDPVLASIACMACGAVLLLAAVTGPREGPIWPRVTVLLLGIAFLLASLAVLRSKSIFGRTNSTLAAIAILLPCVGGIQLGFAVLQGGLTIFGITLLALCIAAFVLSTSALWPTGSFRRRWVHLRNYLTERPGISPPVGMHKGR</sequence>
<evidence type="ECO:0000256" key="1">
    <source>
        <dbReference type="SAM" id="Phobius"/>
    </source>
</evidence>
<feature type="transmembrane region" description="Helical" evidence="1">
    <location>
        <begin position="85"/>
        <end position="102"/>
    </location>
</feature>
<feature type="transmembrane region" description="Helical" evidence="1">
    <location>
        <begin position="216"/>
        <end position="235"/>
    </location>
</feature>
<feature type="transmembrane region" description="Helical" evidence="1">
    <location>
        <begin position="268"/>
        <end position="289"/>
    </location>
</feature>
<keyword evidence="1" id="KW-0812">Transmembrane</keyword>
<proteinExistence type="predicted"/>
<keyword evidence="1" id="KW-1133">Transmembrane helix</keyword>
<protein>
    <recommendedName>
        <fullName evidence="4">EamA-like transporter family protein</fullName>
    </recommendedName>
</protein>
<feature type="transmembrane region" description="Helical" evidence="1">
    <location>
        <begin position="301"/>
        <end position="322"/>
    </location>
</feature>
<comment type="caution">
    <text evidence="2">The sequence shown here is derived from an EMBL/GenBank/DDBJ whole genome shotgun (WGS) entry which is preliminary data.</text>
</comment>
<feature type="transmembrane region" description="Helical" evidence="1">
    <location>
        <begin position="139"/>
        <end position="159"/>
    </location>
</feature>
<feature type="transmembrane region" description="Helical" evidence="1">
    <location>
        <begin position="47"/>
        <end position="65"/>
    </location>
</feature>
<reference evidence="2 3" key="1">
    <citation type="submission" date="2023-07" db="EMBL/GenBank/DDBJ databases">
        <title>Sequencing the genomes of 1000 actinobacteria strains.</title>
        <authorList>
            <person name="Klenk H.-P."/>
        </authorList>
    </citation>
    <scope>NUCLEOTIDE SEQUENCE [LARGE SCALE GENOMIC DNA]</scope>
    <source>
        <strain evidence="2 3">DSM 45554</strain>
    </source>
</reference>
<dbReference type="EMBL" id="JAVDYE010000001">
    <property type="protein sequence ID" value="MDR7385138.1"/>
    <property type="molecule type" value="Genomic_DNA"/>
</dbReference>
<organism evidence="2 3">
    <name type="scientific">Promicromonospora iranensis</name>
    <dbReference type="NCBI Taxonomy" id="1105144"/>
    <lineage>
        <taxon>Bacteria</taxon>
        <taxon>Bacillati</taxon>
        <taxon>Actinomycetota</taxon>
        <taxon>Actinomycetes</taxon>
        <taxon>Micrococcales</taxon>
        <taxon>Promicromonosporaceae</taxon>
        <taxon>Promicromonospora</taxon>
    </lineage>
</organism>
<evidence type="ECO:0000313" key="2">
    <source>
        <dbReference type="EMBL" id="MDR7385138.1"/>
    </source>
</evidence>
<feature type="transmembrane region" description="Helical" evidence="1">
    <location>
        <begin position="242"/>
        <end position="262"/>
    </location>
</feature>
<feature type="transmembrane region" description="Helical" evidence="1">
    <location>
        <begin position="328"/>
        <end position="349"/>
    </location>
</feature>
<feature type="transmembrane region" description="Helical" evidence="1">
    <location>
        <begin position="20"/>
        <end position="41"/>
    </location>
</feature>